<dbReference type="InterPro" id="IPR039650">
    <property type="entry name" value="HdrA-like"/>
</dbReference>
<dbReference type="GO" id="GO:0046872">
    <property type="term" value="F:metal ion binding"/>
    <property type="evidence" value="ECO:0007669"/>
    <property type="project" value="UniProtKB-KW"/>
</dbReference>
<feature type="domain" description="Golvesin/Xly CBD-like" evidence="7">
    <location>
        <begin position="604"/>
        <end position="730"/>
    </location>
</feature>
<dbReference type="SUPFAM" id="SSF51905">
    <property type="entry name" value="FAD/NAD(P)-binding domain"/>
    <property type="match status" value="1"/>
</dbReference>
<evidence type="ECO:0000313" key="8">
    <source>
        <dbReference type="EMBL" id="OAM88797.1"/>
    </source>
</evidence>
<dbReference type="STRING" id="1184151.AW736_17390"/>
<keyword evidence="1" id="KW-0004">4Fe-4S</keyword>
<evidence type="ECO:0000256" key="5">
    <source>
        <dbReference type="ARBA" id="ARBA00023014"/>
    </source>
</evidence>
<keyword evidence="9" id="KW-1185">Reference proteome</keyword>
<proteinExistence type="predicted"/>
<dbReference type="InterPro" id="IPR033803">
    <property type="entry name" value="CBD-like_Golvesin-Xly"/>
</dbReference>
<gene>
    <name evidence="8" type="ORF">AW736_17390</name>
</gene>
<accession>A0A178IHX8</accession>
<evidence type="ECO:0000256" key="3">
    <source>
        <dbReference type="ARBA" id="ARBA00023002"/>
    </source>
</evidence>
<keyword evidence="3" id="KW-0560">Oxidoreductase</keyword>
<dbReference type="Pfam" id="PF25275">
    <property type="entry name" value="Golvesin_C"/>
    <property type="match status" value="1"/>
</dbReference>
<dbReference type="Gene3D" id="3.50.50.60">
    <property type="entry name" value="FAD/NAD(P)-binding domain"/>
    <property type="match status" value="1"/>
</dbReference>
<comment type="caution">
    <text evidence="8">The sequence shown here is derived from an EMBL/GenBank/DDBJ whole genome shotgun (WGS) entry which is preliminary data.</text>
</comment>
<evidence type="ECO:0000256" key="4">
    <source>
        <dbReference type="ARBA" id="ARBA00023004"/>
    </source>
</evidence>
<dbReference type="PANTHER" id="PTHR43498">
    <property type="entry name" value="FERREDOXIN:COB-COM HETERODISULFIDE REDUCTASE SUBUNIT A"/>
    <property type="match status" value="1"/>
</dbReference>
<keyword evidence="2" id="KW-0479">Metal-binding</keyword>
<dbReference type="AlphaFoldDB" id="A0A178IHX8"/>
<sequence length="738" mass="81640">MKKIPFVLLVLLLTSLLSGQSANDLPVNRDYDIVVFGATSAGVTAAVAAGRAGEKVLLLESGYLVGGMMTGGLTKTDIGKRETIGGLSEEFFNRVREHNKKAYGETSEQAKAAGAALIFEPKVAGAVFMQMLTGAGVTVRTHEQLVKSHVSNGVIQKIVTRDYRTGEKFAYAAPVFIDGTYEGDLMAASGVLYRVGREARSEYNEPLAGITKGPAEYLGKSDHRLQSYNIRGTLTNRDDIRVPIPKPANYDPEPFEYFVRVVREHDIKEFTVLFDDYQRWGMINGKCDPNKADMLDINMAYPEADYEARARIVQRVQDHWLSLWWMLQNDPRLSEEFKASARKWGLPSDEYVESGHVTPQLYIRVARRMMGRYFLTQRDCEYDRFKPDAICMGSYNMDSHSTQHIWTDARRVEEGHFNQSTDPYEIPYRSITPHGVKNLLVVAAVSASHVAYSSLRMEPVFMMLGEAGGTAAHLARRANSSVWDVSVEKLQSALRKSGVPLAAPYRPVAGIRVKTPPPYAPGQAVELEAVEEVARTPLTRFSWNFDGSGAVQAAGRQVKWTIPREGVYKIMLIAQDGKHTALPATAVIQAGESKKPAAIEVHYEKAQLKGRWKRTRGTDIEYRQRVGLVDEAEGDGSCMARFAAKLPQSGRYQVSVAWPVSGNRAMNVPVTIQHAGGETKLMVNQRKRKDGPFTFVPLGEYEFKAGEDAVVTISNAGAKGYVAIDAVRFVPAAGDKAK</sequence>
<dbReference type="GO" id="GO:0051539">
    <property type="term" value="F:4 iron, 4 sulfur cluster binding"/>
    <property type="evidence" value="ECO:0007669"/>
    <property type="project" value="UniProtKB-KW"/>
</dbReference>
<dbReference type="EMBL" id="LRRQ01000119">
    <property type="protein sequence ID" value="OAM88797.1"/>
    <property type="molecule type" value="Genomic_DNA"/>
</dbReference>
<dbReference type="RefSeq" id="WP_068771552.1">
    <property type="nucleotide sequence ID" value="NZ_CP109796.1"/>
</dbReference>
<keyword evidence="5" id="KW-0411">Iron-sulfur</keyword>
<name>A0A178IHX8_9BACT</name>
<dbReference type="Proteomes" id="UP000078486">
    <property type="component" value="Unassembled WGS sequence"/>
</dbReference>
<evidence type="ECO:0000259" key="7">
    <source>
        <dbReference type="Pfam" id="PF25275"/>
    </source>
</evidence>
<keyword evidence="4" id="KW-0408">Iron</keyword>
<dbReference type="PANTHER" id="PTHR43498:SF1">
    <property type="entry name" value="COB--COM HETERODISULFIDE REDUCTASE IRON-SULFUR SUBUNIT A"/>
    <property type="match status" value="1"/>
</dbReference>
<evidence type="ECO:0000256" key="1">
    <source>
        <dbReference type="ARBA" id="ARBA00022485"/>
    </source>
</evidence>
<dbReference type="OrthoDB" id="178250at2"/>
<evidence type="ECO:0000256" key="2">
    <source>
        <dbReference type="ARBA" id="ARBA00022723"/>
    </source>
</evidence>
<feature type="chain" id="PRO_5008088920" description="Golvesin/Xly CBD-like domain-containing protein" evidence="6">
    <location>
        <begin position="23"/>
        <end position="738"/>
    </location>
</feature>
<protein>
    <recommendedName>
        <fullName evidence="7">Golvesin/Xly CBD-like domain-containing protein</fullName>
    </recommendedName>
</protein>
<evidence type="ECO:0000313" key="9">
    <source>
        <dbReference type="Proteomes" id="UP000078486"/>
    </source>
</evidence>
<feature type="signal peptide" evidence="6">
    <location>
        <begin position="1"/>
        <end position="22"/>
    </location>
</feature>
<organism evidence="8 9">
    <name type="scientific">Termitidicoccus mucosus</name>
    <dbReference type="NCBI Taxonomy" id="1184151"/>
    <lineage>
        <taxon>Bacteria</taxon>
        <taxon>Pseudomonadati</taxon>
        <taxon>Verrucomicrobiota</taxon>
        <taxon>Opitutia</taxon>
        <taxon>Opitutales</taxon>
        <taxon>Opitutaceae</taxon>
        <taxon>Termitidicoccus</taxon>
    </lineage>
</organism>
<dbReference type="InterPro" id="IPR036188">
    <property type="entry name" value="FAD/NAD-bd_sf"/>
</dbReference>
<reference evidence="8 9" key="1">
    <citation type="submission" date="2016-01" db="EMBL/GenBank/DDBJ databases">
        <title>High potential of lignocellulose degradation of a new Verrucomicrobia species.</title>
        <authorList>
            <person name="Wang Y."/>
            <person name="Shi Y."/>
            <person name="Qiu Z."/>
            <person name="Liu S."/>
            <person name="Yang H."/>
        </authorList>
    </citation>
    <scope>NUCLEOTIDE SEQUENCE [LARGE SCALE GENOMIC DNA]</scope>
    <source>
        <strain evidence="8 9">TSB47</strain>
    </source>
</reference>
<evidence type="ECO:0000256" key="6">
    <source>
        <dbReference type="SAM" id="SignalP"/>
    </source>
</evidence>
<dbReference type="GO" id="GO:0016491">
    <property type="term" value="F:oxidoreductase activity"/>
    <property type="evidence" value="ECO:0007669"/>
    <property type="project" value="UniProtKB-KW"/>
</dbReference>
<dbReference type="Pfam" id="PF12831">
    <property type="entry name" value="FAD_oxidored"/>
    <property type="match status" value="1"/>
</dbReference>
<keyword evidence="6" id="KW-0732">Signal</keyword>